<dbReference type="InterPro" id="IPR050079">
    <property type="entry name" value="DEAD_box_RNA_helicase"/>
</dbReference>
<evidence type="ECO:0000256" key="1">
    <source>
        <dbReference type="ARBA" id="ARBA00012552"/>
    </source>
</evidence>
<dbReference type="EMBL" id="FQTU01000013">
    <property type="protein sequence ID" value="SHF06666.1"/>
    <property type="molecule type" value="Genomic_DNA"/>
</dbReference>
<comment type="similarity">
    <text evidence="8 12">Belongs to the DEAD box helicase family.</text>
</comment>
<dbReference type="SMART" id="SM00487">
    <property type="entry name" value="DEXDc"/>
    <property type="match status" value="1"/>
</dbReference>
<dbReference type="PROSITE" id="PS51194">
    <property type="entry name" value="HELICASE_CTER"/>
    <property type="match status" value="1"/>
</dbReference>
<dbReference type="Pfam" id="PF03880">
    <property type="entry name" value="DbpA"/>
    <property type="match status" value="1"/>
</dbReference>
<keyword evidence="3 12" id="KW-0547">Nucleotide-binding</keyword>
<dbReference type="SUPFAM" id="SSF52540">
    <property type="entry name" value="P-loop containing nucleoside triphosphate hydrolases"/>
    <property type="match status" value="1"/>
</dbReference>
<evidence type="ECO:0000256" key="4">
    <source>
        <dbReference type="ARBA" id="ARBA00022801"/>
    </source>
</evidence>
<keyword evidence="5 12" id="KW-0347">Helicase</keyword>
<dbReference type="GO" id="GO:0003724">
    <property type="term" value="F:RNA helicase activity"/>
    <property type="evidence" value="ECO:0007669"/>
    <property type="project" value="UniProtKB-EC"/>
</dbReference>
<evidence type="ECO:0000313" key="17">
    <source>
        <dbReference type="EMBL" id="SHF06666.1"/>
    </source>
</evidence>
<dbReference type="InterPro" id="IPR005580">
    <property type="entry name" value="DbpA/CsdA_RNA-bd_dom"/>
</dbReference>
<organism evidence="17 18">
    <name type="scientific">Alkalibacter saccharofermentans DSM 14828</name>
    <dbReference type="NCBI Taxonomy" id="1120975"/>
    <lineage>
        <taxon>Bacteria</taxon>
        <taxon>Bacillati</taxon>
        <taxon>Bacillota</taxon>
        <taxon>Clostridia</taxon>
        <taxon>Eubacteriales</taxon>
        <taxon>Eubacteriaceae</taxon>
        <taxon>Alkalibacter</taxon>
    </lineage>
</organism>
<dbReference type="CDD" id="cd12252">
    <property type="entry name" value="RRM_DbpA"/>
    <property type="match status" value="1"/>
</dbReference>
<dbReference type="PROSITE" id="PS51195">
    <property type="entry name" value="Q_MOTIF"/>
    <property type="match status" value="1"/>
</dbReference>
<sequence>MEKMKFEEVAGISSEIKKAVEDMGFEEMTPIQQMAIPFVYEGLDIVGQAQTGTGKTAAFGIPTIDSIDQEDKRTQALILCPTRELALQVSEEISKLAKYKRGIKVLPVFGGQSIDRQIQGLKRGAQIVIGTPGRVMDHIRRRTLKIDNLKKFVLDEADEMLNMGFREDIETILESVKEERQTLLFSATMPKAILEIINKYQTNPKMVKVEHKELTTPNVEQFYLEVKEKDKMEVMTRLIDVYNPKLTIVFCNTKRKVDDVTDLLQTRGYSVDKIHGDMKQSIRSSVISKFKRNDLDILVATDVAARGLDIDDVELVLNYDMPSHEEYYVHRIGRTGRAGRAGSAFTMVTPRDYYLLKNVMNYTKKKIKRHPIPSIGEIETIKTDTFLQRIKTEIDKGGLDRYIKIIEKVLETEDYQAIEVAAALVKSELELPEKENVDFKGFNKEQTFKKQSKGRSNEPMAKMFINIGKNHHIKPGDVVGSIAGETSVSGNRIGSIDIFEDYTFVEIPEEFADEVLEIMGQNTIKGKKISIERAKAGRKAVSKGKKSQYDRGSKRGKTKRY</sequence>
<dbReference type="GO" id="GO:0003723">
    <property type="term" value="F:RNA binding"/>
    <property type="evidence" value="ECO:0007669"/>
    <property type="project" value="UniProtKB-ARBA"/>
</dbReference>
<dbReference type="InterPro" id="IPR044742">
    <property type="entry name" value="DEAD/DEAH_RhlB"/>
</dbReference>
<proteinExistence type="inferred from homology"/>
<evidence type="ECO:0000259" key="15">
    <source>
        <dbReference type="PROSITE" id="PS51194"/>
    </source>
</evidence>
<keyword evidence="6 12" id="KW-0067">ATP-binding</keyword>
<dbReference type="PROSITE" id="PS00039">
    <property type="entry name" value="DEAD_ATP_HELICASE"/>
    <property type="match status" value="1"/>
</dbReference>
<dbReference type="InterPro" id="IPR012677">
    <property type="entry name" value="Nucleotide-bd_a/b_plait_sf"/>
</dbReference>
<dbReference type="GO" id="GO:0016787">
    <property type="term" value="F:hydrolase activity"/>
    <property type="evidence" value="ECO:0007669"/>
    <property type="project" value="UniProtKB-KW"/>
</dbReference>
<dbReference type="STRING" id="1120975.SAMN02746064_01805"/>
<dbReference type="InterPro" id="IPR000629">
    <property type="entry name" value="RNA-helicase_DEAD-box_CS"/>
</dbReference>
<protein>
    <recommendedName>
        <fullName evidence="10">ATP-dependent RNA helicase CshA</fullName>
        <ecNumber evidence="1">3.6.4.13</ecNumber>
    </recommendedName>
</protein>
<evidence type="ECO:0000259" key="16">
    <source>
        <dbReference type="PROSITE" id="PS51195"/>
    </source>
</evidence>
<dbReference type="InterPro" id="IPR027417">
    <property type="entry name" value="P-loop_NTPase"/>
</dbReference>
<dbReference type="Gene3D" id="3.30.70.330">
    <property type="match status" value="1"/>
</dbReference>
<dbReference type="Proteomes" id="UP000184251">
    <property type="component" value="Unassembled WGS sequence"/>
</dbReference>
<dbReference type="EC" id="3.6.4.13" evidence="1"/>
<evidence type="ECO:0000256" key="12">
    <source>
        <dbReference type="RuleBase" id="RU000492"/>
    </source>
</evidence>
<name>A0A1M4YMQ5_9FIRM</name>
<feature type="domain" description="Helicase C-terminal" evidence="15">
    <location>
        <begin position="218"/>
        <end position="378"/>
    </location>
</feature>
<dbReference type="FunFam" id="3.40.50.300:FF:000108">
    <property type="entry name" value="ATP-dependent RNA helicase RhlE"/>
    <property type="match status" value="1"/>
</dbReference>
<dbReference type="GO" id="GO:0005829">
    <property type="term" value="C:cytosol"/>
    <property type="evidence" value="ECO:0007669"/>
    <property type="project" value="TreeGrafter"/>
</dbReference>
<reference evidence="17 18" key="1">
    <citation type="submission" date="2016-11" db="EMBL/GenBank/DDBJ databases">
        <authorList>
            <person name="Jaros S."/>
            <person name="Januszkiewicz K."/>
            <person name="Wedrychowicz H."/>
        </authorList>
    </citation>
    <scope>NUCLEOTIDE SEQUENCE [LARGE SCALE GENOMIC DNA]</scope>
    <source>
        <strain evidence="17 18">DSM 14828</strain>
    </source>
</reference>
<feature type="short sequence motif" description="Q motif" evidence="11">
    <location>
        <begin position="5"/>
        <end position="33"/>
    </location>
</feature>
<dbReference type="PANTHER" id="PTHR47959">
    <property type="entry name" value="ATP-DEPENDENT RNA HELICASE RHLE-RELATED"/>
    <property type="match status" value="1"/>
</dbReference>
<keyword evidence="4 12" id="KW-0378">Hydrolase</keyword>
<feature type="domain" description="DEAD-box RNA helicase Q" evidence="16">
    <location>
        <begin position="5"/>
        <end position="33"/>
    </location>
</feature>
<dbReference type="AlphaFoldDB" id="A0A1M4YMQ5"/>
<comment type="catalytic activity">
    <reaction evidence="9">
        <text>ATP + H2O = ADP + phosphate + H(+)</text>
        <dbReference type="Rhea" id="RHEA:13065"/>
        <dbReference type="ChEBI" id="CHEBI:15377"/>
        <dbReference type="ChEBI" id="CHEBI:15378"/>
        <dbReference type="ChEBI" id="CHEBI:30616"/>
        <dbReference type="ChEBI" id="CHEBI:43474"/>
        <dbReference type="ChEBI" id="CHEBI:456216"/>
        <dbReference type="EC" id="3.6.4.13"/>
    </reaction>
</comment>
<feature type="compositionally biased region" description="Basic residues" evidence="13">
    <location>
        <begin position="536"/>
        <end position="546"/>
    </location>
</feature>
<evidence type="ECO:0000256" key="10">
    <source>
        <dbReference type="ARBA" id="ARBA00067932"/>
    </source>
</evidence>
<evidence type="ECO:0000256" key="2">
    <source>
        <dbReference type="ARBA" id="ARBA00022490"/>
    </source>
</evidence>
<dbReference type="CDD" id="cd18787">
    <property type="entry name" value="SF2_C_DEAD"/>
    <property type="match status" value="1"/>
</dbReference>
<dbReference type="OrthoDB" id="9805696at2"/>
<dbReference type="PROSITE" id="PS51192">
    <property type="entry name" value="HELICASE_ATP_BIND_1"/>
    <property type="match status" value="1"/>
</dbReference>
<dbReference type="Pfam" id="PF25399">
    <property type="entry name" value="DeaD_dimer"/>
    <property type="match status" value="1"/>
</dbReference>
<dbReference type="InterPro" id="IPR014014">
    <property type="entry name" value="RNA_helicase_DEAD_Q_motif"/>
</dbReference>
<evidence type="ECO:0000256" key="6">
    <source>
        <dbReference type="ARBA" id="ARBA00022840"/>
    </source>
</evidence>
<evidence type="ECO:0000313" key="18">
    <source>
        <dbReference type="Proteomes" id="UP000184251"/>
    </source>
</evidence>
<accession>A0A1M4YMQ5</accession>
<evidence type="ECO:0000259" key="14">
    <source>
        <dbReference type="PROSITE" id="PS51192"/>
    </source>
</evidence>
<gene>
    <name evidence="17" type="ORF">SAMN02746064_01805</name>
</gene>
<dbReference type="Pfam" id="PF00271">
    <property type="entry name" value="Helicase_C"/>
    <property type="match status" value="1"/>
</dbReference>
<evidence type="ECO:0000256" key="7">
    <source>
        <dbReference type="ARBA" id="ARBA00023016"/>
    </source>
</evidence>
<feature type="region of interest" description="Disordered" evidence="13">
    <location>
        <begin position="535"/>
        <end position="561"/>
    </location>
</feature>
<dbReference type="InterPro" id="IPR001650">
    <property type="entry name" value="Helicase_C-like"/>
</dbReference>
<evidence type="ECO:0000256" key="11">
    <source>
        <dbReference type="PROSITE-ProRule" id="PRU00552"/>
    </source>
</evidence>
<evidence type="ECO:0000256" key="13">
    <source>
        <dbReference type="SAM" id="MobiDB-lite"/>
    </source>
</evidence>
<evidence type="ECO:0000256" key="9">
    <source>
        <dbReference type="ARBA" id="ARBA00047984"/>
    </source>
</evidence>
<feature type="domain" description="Helicase ATP-binding" evidence="14">
    <location>
        <begin position="36"/>
        <end position="207"/>
    </location>
</feature>
<dbReference type="SMART" id="SM00490">
    <property type="entry name" value="HELICc"/>
    <property type="match status" value="1"/>
</dbReference>
<dbReference type="PANTHER" id="PTHR47959:SF13">
    <property type="entry name" value="ATP-DEPENDENT RNA HELICASE RHLE"/>
    <property type="match status" value="1"/>
</dbReference>
<dbReference type="Pfam" id="PF00270">
    <property type="entry name" value="DEAD"/>
    <property type="match status" value="1"/>
</dbReference>
<keyword evidence="2" id="KW-0963">Cytoplasm</keyword>
<dbReference type="InterPro" id="IPR014001">
    <property type="entry name" value="Helicase_ATP-bd"/>
</dbReference>
<keyword evidence="7" id="KW-0346">Stress response</keyword>
<dbReference type="Gene3D" id="3.40.50.300">
    <property type="entry name" value="P-loop containing nucleotide triphosphate hydrolases"/>
    <property type="match status" value="2"/>
</dbReference>
<dbReference type="RefSeq" id="WP_073271227.1">
    <property type="nucleotide sequence ID" value="NZ_FQTU01000013.1"/>
</dbReference>
<evidence type="ECO:0000256" key="5">
    <source>
        <dbReference type="ARBA" id="ARBA00022806"/>
    </source>
</evidence>
<dbReference type="InterPro" id="IPR057325">
    <property type="entry name" value="DeaD_dimer"/>
</dbReference>
<dbReference type="InterPro" id="IPR011545">
    <property type="entry name" value="DEAD/DEAH_box_helicase_dom"/>
</dbReference>
<evidence type="ECO:0000256" key="8">
    <source>
        <dbReference type="ARBA" id="ARBA00038437"/>
    </source>
</evidence>
<keyword evidence="18" id="KW-1185">Reference proteome</keyword>
<evidence type="ECO:0000256" key="3">
    <source>
        <dbReference type="ARBA" id="ARBA00022741"/>
    </source>
</evidence>
<dbReference type="CDD" id="cd00268">
    <property type="entry name" value="DEADc"/>
    <property type="match status" value="1"/>
</dbReference>
<dbReference type="GO" id="GO:0005524">
    <property type="term" value="F:ATP binding"/>
    <property type="evidence" value="ECO:0007669"/>
    <property type="project" value="UniProtKB-KW"/>
</dbReference>